<evidence type="ECO:0000313" key="3">
    <source>
        <dbReference type="Proteomes" id="UP000478052"/>
    </source>
</evidence>
<dbReference type="PROSITE" id="PS50878">
    <property type="entry name" value="RT_POL"/>
    <property type="match status" value="2"/>
</dbReference>
<dbReference type="PANTHER" id="PTHR19446">
    <property type="entry name" value="REVERSE TRANSCRIPTASES"/>
    <property type="match status" value="1"/>
</dbReference>
<dbReference type="CDD" id="cd01650">
    <property type="entry name" value="RT_nLTR_like"/>
    <property type="match status" value="2"/>
</dbReference>
<dbReference type="EMBL" id="VUJU01008917">
    <property type="protein sequence ID" value="KAF0724112.1"/>
    <property type="molecule type" value="Genomic_DNA"/>
</dbReference>
<evidence type="ECO:0000313" key="2">
    <source>
        <dbReference type="EMBL" id="KAF0724112.1"/>
    </source>
</evidence>
<comment type="caution">
    <text evidence="2">The sequence shown here is derived from an EMBL/GenBank/DDBJ whole genome shotgun (WGS) entry which is preliminary data.</text>
</comment>
<proteinExistence type="predicted"/>
<sequence>MKRFGGNNSSKASLGREFAIADHIFPAPPITNWDIVPPAYTMILFEASDLDTDALSYELTIPPFAEAELQKACARLSAGKAGGPSEVPNEALKALHFPQQWKSAKLVLLNKGGDKPVNSPSSFRSICLLNTPGKLLERLLLQRLENHLDKRGGIRRAPNQFGFRKGISTETAVECVLSIERWAMAVPGRDKELCALVTLDVKNAFNSLRWPIIDGALRKKATESRTVRPVTCGVPQGSVLGPTLWNVAYDDLLNLSVPPGVQLVGFANELAVVGRSKTSAELEGKINIALEAIDSWMASHGHELAHKKSEAVMLTRKRSYTRPVLRIGSHHTELKKEILYLGVRLDTKLTFVDHVRAAASKAMTSATALGRLMPNVTVLGQWKKRLLATVVESQLLYAASTWSDTVSSSARSVRLLVRPQRATALRVIRAYWTVSDEAQRWLHSSKGQCTRRLIRDVRKWVRRVFPRIPLSYHMTRALTGYGCFQYYLNRMGRVPSPLCVQCRSDVDTVDHTLLVCPYWEPFRMELSERLGSRPTVKTVSQTLLGPSEEDLVGQDHLTRGENMERAMESLRLFYRMVENILTLKEEEERAHQAAAAVGQNGPICRLNTVDKFFERLIKTRIKKRLEEAGDLDDRQYGFRKGRSTVDAIRRVFDVVEGAGSGQLYNRKLCAVVALDVSNAFNSARWPRIVKAMKDMPPYLVGIIESYLSDRTVVHGENSTPTTCGVPQGSVLGPLLWNMMYDELLQVDTGGNERGMSSTELVAFADDVAVVATGHTTWILETVINQALDIVAEWMIDAGSRIEVKESIRYLEVVLEVELEEDLFPDNIVRIMVEKRSNWDAVSRFVNLVQTTREHEERVRQRLRAQLA</sequence>
<dbReference type="OrthoDB" id="6624020at2759"/>
<protein>
    <recommendedName>
        <fullName evidence="1">Reverse transcriptase domain-containing protein</fullName>
    </recommendedName>
</protein>
<accession>A0A6G0WB31</accession>
<dbReference type="Proteomes" id="UP000478052">
    <property type="component" value="Unassembled WGS sequence"/>
</dbReference>
<dbReference type="AlphaFoldDB" id="A0A6G0WB31"/>
<name>A0A6G0WB31_APHCR</name>
<dbReference type="InterPro" id="IPR043502">
    <property type="entry name" value="DNA/RNA_pol_sf"/>
</dbReference>
<keyword evidence="3" id="KW-1185">Reference proteome</keyword>
<dbReference type="Pfam" id="PF00078">
    <property type="entry name" value="RVT_1"/>
    <property type="match status" value="2"/>
</dbReference>
<organism evidence="2 3">
    <name type="scientific">Aphis craccivora</name>
    <name type="common">Cowpea aphid</name>
    <dbReference type="NCBI Taxonomy" id="307492"/>
    <lineage>
        <taxon>Eukaryota</taxon>
        <taxon>Metazoa</taxon>
        <taxon>Ecdysozoa</taxon>
        <taxon>Arthropoda</taxon>
        <taxon>Hexapoda</taxon>
        <taxon>Insecta</taxon>
        <taxon>Pterygota</taxon>
        <taxon>Neoptera</taxon>
        <taxon>Paraneoptera</taxon>
        <taxon>Hemiptera</taxon>
        <taxon>Sternorrhyncha</taxon>
        <taxon>Aphidomorpha</taxon>
        <taxon>Aphidoidea</taxon>
        <taxon>Aphididae</taxon>
        <taxon>Aphidini</taxon>
        <taxon>Aphis</taxon>
        <taxon>Aphis</taxon>
    </lineage>
</organism>
<dbReference type="GO" id="GO:0071897">
    <property type="term" value="P:DNA biosynthetic process"/>
    <property type="evidence" value="ECO:0007669"/>
    <property type="project" value="UniProtKB-ARBA"/>
</dbReference>
<gene>
    <name evidence="2" type="ORF">FWK35_00024075</name>
</gene>
<feature type="domain" description="Reverse transcriptase" evidence="1">
    <location>
        <begin position="90"/>
        <end position="345"/>
    </location>
</feature>
<evidence type="ECO:0000259" key="1">
    <source>
        <dbReference type="PROSITE" id="PS50878"/>
    </source>
</evidence>
<feature type="domain" description="Reverse transcriptase" evidence="1">
    <location>
        <begin position="564"/>
        <end position="843"/>
    </location>
</feature>
<dbReference type="SUPFAM" id="SSF56672">
    <property type="entry name" value="DNA/RNA polymerases"/>
    <property type="match status" value="2"/>
</dbReference>
<reference evidence="2 3" key="1">
    <citation type="submission" date="2019-08" db="EMBL/GenBank/DDBJ databases">
        <title>Whole genome of Aphis craccivora.</title>
        <authorList>
            <person name="Voronova N.V."/>
            <person name="Shulinski R.S."/>
            <person name="Bandarenka Y.V."/>
            <person name="Zhorov D.G."/>
            <person name="Warner D."/>
        </authorList>
    </citation>
    <scope>NUCLEOTIDE SEQUENCE [LARGE SCALE GENOMIC DNA]</scope>
    <source>
        <strain evidence="2">180601</strain>
        <tissue evidence="2">Whole Body</tissue>
    </source>
</reference>
<dbReference type="InterPro" id="IPR000477">
    <property type="entry name" value="RT_dom"/>
</dbReference>